<dbReference type="RefSeq" id="WP_124751544.1">
    <property type="nucleotide sequence ID" value="NZ_RQYS01000026.1"/>
</dbReference>
<proteinExistence type="predicted"/>
<dbReference type="InterPro" id="IPR029278">
    <property type="entry name" value="Imm26"/>
</dbReference>
<organism evidence="1 2">
    <name type="scientific">Tannerella forsythia</name>
    <name type="common">Bacteroides forsythus</name>
    <dbReference type="NCBI Taxonomy" id="28112"/>
    <lineage>
        <taxon>Bacteria</taxon>
        <taxon>Pseudomonadati</taxon>
        <taxon>Bacteroidota</taxon>
        <taxon>Bacteroidia</taxon>
        <taxon>Bacteroidales</taxon>
        <taxon>Tannerellaceae</taxon>
        <taxon>Tannerella</taxon>
    </lineage>
</organism>
<dbReference type="AlphaFoldDB" id="A0A3P1XS81"/>
<evidence type="ECO:0000313" key="1">
    <source>
        <dbReference type="EMBL" id="RRD60748.1"/>
    </source>
</evidence>
<accession>A0A3P1XS81</accession>
<evidence type="ECO:0000313" key="2">
    <source>
        <dbReference type="Proteomes" id="UP000278609"/>
    </source>
</evidence>
<dbReference type="Proteomes" id="UP000278609">
    <property type="component" value="Unassembled WGS sequence"/>
</dbReference>
<sequence length="378" mass="44057">MEQLNLSNEDRKYLGLTPIGENWETMRINDNTLYFDGDIIRKMITHNYSETWGYSYSEFDECIKTAENRTIVLPKTERGKPKKLNYTAVSTFRGIGVYLRFADGHIIIGNVTTQKTFHSENVKGKDCKAFNDWFDAWKKDTSEEDLKELEEFRTEKRQRQKYKEGDYFCFKYNRRNYGFGKIIIDVAKRRKDPKFKEEKNYGLNHLMGPALVVKIYHKLSPTKDIDIKELENCPALPAVPVMDNNIYYNEYKIIGHSPVTNEDLNDSIISVSPSITGSDLGIAYLQYGLIYKEISFEEYKKHEKEHWERYRNEAIGFSLFVSDLEDCIKAGSNLPYFAKNNCNLRNPKNAKDKEEIFKLFGLDANLDYAGNLNLAGRK</sequence>
<comment type="caution">
    <text evidence="1">The sequence shown here is derived from an EMBL/GenBank/DDBJ whole genome shotgun (WGS) entry which is preliminary data.</text>
</comment>
<protein>
    <submittedName>
        <fullName evidence="1">Uncharacterized protein</fullName>
    </submittedName>
</protein>
<dbReference type="Pfam" id="PF15428">
    <property type="entry name" value="Imm26"/>
    <property type="match status" value="1"/>
</dbReference>
<name>A0A3P1XS81_TANFO</name>
<dbReference type="EMBL" id="RQYS01000026">
    <property type="protein sequence ID" value="RRD60748.1"/>
    <property type="molecule type" value="Genomic_DNA"/>
</dbReference>
<reference evidence="1 2" key="1">
    <citation type="submission" date="2018-11" db="EMBL/GenBank/DDBJ databases">
        <title>Genomes From Bacteria Associated with the Canine Oral Cavity: a Test Case for Automated Genome-Based Taxonomic Assignment.</title>
        <authorList>
            <person name="Coil D.A."/>
            <person name="Jospin G."/>
            <person name="Darling A.E."/>
            <person name="Wallis C."/>
            <person name="Davis I.J."/>
            <person name="Harris S."/>
            <person name="Eisen J.A."/>
            <person name="Holcombe L.J."/>
            <person name="O'Flynn C."/>
        </authorList>
    </citation>
    <scope>NUCLEOTIDE SEQUENCE [LARGE SCALE GENOMIC DNA]</scope>
    <source>
        <strain evidence="1 2">OH2617_COT-023</strain>
    </source>
</reference>
<gene>
    <name evidence="1" type="ORF">EII40_06925</name>
</gene>
<dbReference type="OrthoDB" id="1814150at2"/>